<dbReference type="InterPro" id="IPR036812">
    <property type="entry name" value="NAD(P)_OxRdtase_dom_sf"/>
</dbReference>
<dbReference type="Proteomes" id="UP000533641">
    <property type="component" value="Unassembled WGS sequence"/>
</dbReference>
<name>A0A7W6RK82_9HYPH</name>
<protein>
    <submittedName>
        <fullName evidence="2">Diketogulonate reductase-like aldo/keto reductase</fullName>
    </submittedName>
</protein>
<evidence type="ECO:0000313" key="3">
    <source>
        <dbReference type="Proteomes" id="UP000533641"/>
    </source>
</evidence>
<gene>
    <name evidence="2" type="ORF">GGE12_001084</name>
</gene>
<dbReference type="InterPro" id="IPR053135">
    <property type="entry name" value="AKR2_Oxidoreductase"/>
</dbReference>
<dbReference type="PANTHER" id="PTHR43312:SF1">
    <property type="entry name" value="NADP-DEPENDENT OXIDOREDUCTASE DOMAIN-CONTAINING PROTEIN"/>
    <property type="match status" value="1"/>
</dbReference>
<dbReference type="Pfam" id="PF00248">
    <property type="entry name" value="Aldo_ket_red"/>
    <property type="match status" value="1"/>
</dbReference>
<reference evidence="2 3" key="1">
    <citation type="submission" date="2020-08" db="EMBL/GenBank/DDBJ databases">
        <title>Genomic Encyclopedia of Type Strains, Phase IV (KMG-V): Genome sequencing to study the core and pangenomes of soil and plant-associated prokaryotes.</title>
        <authorList>
            <person name="Whitman W."/>
        </authorList>
    </citation>
    <scope>NUCLEOTIDE SEQUENCE [LARGE SCALE GENOMIC DNA]</scope>
    <source>
        <strain evidence="2 3">SEMIA 402</strain>
    </source>
</reference>
<evidence type="ECO:0000313" key="2">
    <source>
        <dbReference type="EMBL" id="MBB4273330.1"/>
    </source>
</evidence>
<dbReference type="AlphaFoldDB" id="A0A7W6RK82"/>
<feature type="domain" description="NADP-dependent oxidoreductase" evidence="1">
    <location>
        <begin position="87"/>
        <end position="332"/>
    </location>
</feature>
<dbReference type="EMBL" id="JACIGM010000002">
    <property type="protein sequence ID" value="MBB4273330.1"/>
    <property type="molecule type" value="Genomic_DNA"/>
</dbReference>
<sequence>MAAVDALQTLGNVLKSGWKPETIEIGIASSGSPIAADHGDRMLTTRRMLMQASLAVMAAIPSLLAHAQDQRPVARRIPSTGEAIPAVGLGTWITFNVGDDPTLRDECADVMAAFFEAGGRMIDSSPMYGSSQPVVGHGLQKLGHPAALFSAEKVWTSSGADGPSQIEQSRRLWDVPRFDLIQVHNLLAWEAHLQTLFAMKAAGSVRYVGITTSEGRRHDLLERIMRHEAIDFVQLSYNIIDREAEERILPLAAERGIAVIINRPFRQGALTSRLEGEPMPEWAAELGVSSWAQFLLKFILSHPAVTVAIPATTRVDHVRENVAAATGPLPDAATRERMVAHVQDL</sequence>
<dbReference type="SUPFAM" id="SSF51430">
    <property type="entry name" value="NAD(P)-linked oxidoreductase"/>
    <property type="match status" value="1"/>
</dbReference>
<dbReference type="Gene3D" id="3.20.20.100">
    <property type="entry name" value="NADP-dependent oxidoreductase domain"/>
    <property type="match status" value="1"/>
</dbReference>
<organism evidence="2 3">
    <name type="scientific">Rhizobium mongolense</name>
    <dbReference type="NCBI Taxonomy" id="57676"/>
    <lineage>
        <taxon>Bacteria</taxon>
        <taxon>Pseudomonadati</taxon>
        <taxon>Pseudomonadota</taxon>
        <taxon>Alphaproteobacteria</taxon>
        <taxon>Hyphomicrobiales</taxon>
        <taxon>Rhizobiaceae</taxon>
        <taxon>Rhizobium/Agrobacterium group</taxon>
        <taxon>Rhizobium</taxon>
    </lineage>
</organism>
<evidence type="ECO:0000259" key="1">
    <source>
        <dbReference type="Pfam" id="PF00248"/>
    </source>
</evidence>
<comment type="caution">
    <text evidence="2">The sequence shown here is derived from an EMBL/GenBank/DDBJ whole genome shotgun (WGS) entry which is preliminary data.</text>
</comment>
<dbReference type="CDD" id="cd19095">
    <property type="entry name" value="AKR_PA4992-like"/>
    <property type="match status" value="1"/>
</dbReference>
<accession>A0A7W6RK82</accession>
<dbReference type="PANTHER" id="PTHR43312">
    <property type="entry name" value="D-THREO-ALDOSE 1-DEHYDROGENASE"/>
    <property type="match status" value="1"/>
</dbReference>
<dbReference type="InterPro" id="IPR023210">
    <property type="entry name" value="NADP_OxRdtase_dom"/>
</dbReference>
<proteinExistence type="predicted"/>